<dbReference type="InterPro" id="IPR008974">
    <property type="entry name" value="TRAF-like"/>
</dbReference>
<evidence type="ECO:0000313" key="6">
    <source>
        <dbReference type="EMBL" id="CAF0885097.1"/>
    </source>
</evidence>
<dbReference type="InterPro" id="IPR002083">
    <property type="entry name" value="MATH/TRAF_dom"/>
</dbReference>
<dbReference type="GO" id="GO:0006915">
    <property type="term" value="P:apoptotic process"/>
    <property type="evidence" value="ECO:0007669"/>
    <property type="project" value="UniProtKB-KW"/>
</dbReference>
<dbReference type="CDD" id="cd00270">
    <property type="entry name" value="MATH_TRAF_C"/>
    <property type="match status" value="1"/>
</dbReference>
<feature type="domain" description="MATH" evidence="5">
    <location>
        <begin position="171"/>
        <end position="328"/>
    </location>
</feature>
<sequence>MNETFSKCDGADEPLDVSDERSCPLDIYDCRDIQINRNSLQEHYLSEQHQRSLVRRTQQFIESTNDDSTKTNIDNDKENTSVQSTYEKLSILTQNIETIYDTLDQLSSDVHQCNNQNCILASELKDIKDAQTLENAHISASSLNQNVLRHDMIDLKEQINIENERIHDEHNGMMVWKITDIHEKRTDAQSERKTSVYSYPFYTSKCGYKLCLRLYLNGDGAARDTHLSLFLVILRGEYDALLEWPFSYRVSFCLCDQRTMIETNGTTEPKHIIESFRPDPNSVSFKRPTSTMNIASGIPKFFPLDQFNRPANENLYVVNDTIFIKAMIDFAKVPRSLLPFIFRMDISLPEHIRQKLIENEIERRQIQNVN</sequence>
<protein>
    <recommendedName>
        <fullName evidence="5">MATH domain-containing protein</fullName>
    </recommendedName>
</protein>
<dbReference type="FunFam" id="2.60.210.10:FF:000001">
    <property type="entry name" value="TNF receptor-associated factor"/>
    <property type="match status" value="1"/>
</dbReference>
<dbReference type="PANTHER" id="PTHR10131">
    <property type="entry name" value="TNF RECEPTOR ASSOCIATED FACTOR"/>
    <property type="match status" value="1"/>
</dbReference>
<dbReference type="EMBL" id="CAJNOE010000085">
    <property type="protein sequence ID" value="CAF0885097.1"/>
    <property type="molecule type" value="Genomic_DNA"/>
</dbReference>
<dbReference type="GO" id="GO:0009898">
    <property type="term" value="C:cytoplasmic side of plasma membrane"/>
    <property type="evidence" value="ECO:0007669"/>
    <property type="project" value="TreeGrafter"/>
</dbReference>
<evidence type="ECO:0000256" key="3">
    <source>
        <dbReference type="ARBA" id="ARBA00022843"/>
    </source>
</evidence>
<dbReference type="GO" id="GO:0008270">
    <property type="term" value="F:zinc ion binding"/>
    <property type="evidence" value="ECO:0007669"/>
    <property type="project" value="InterPro"/>
</dbReference>
<dbReference type="PROSITE" id="PS50144">
    <property type="entry name" value="MATH"/>
    <property type="match status" value="1"/>
</dbReference>
<keyword evidence="4" id="KW-0175">Coiled coil</keyword>
<dbReference type="PIRSF" id="PIRSF015614">
    <property type="entry name" value="TRAF"/>
    <property type="match status" value="1"/>
</dbReference>
<accession>A0A813YJH4</accession>
<dbReference type="GO" id="GO:0042981">
    <property type="term" value="P:regulation of apoptotic process"/>
    <property type="evidence" value="ECO:0007669"/>
    <property type="project" value="InterPro"/>
</dbReference>
<dbReference type="GO" id="GO:0007165">
    <property type="term" value="P:signal transduction"/>
    <property type="evidence" value="ECO:0007669"/>
    <property type="project" value="InterPro"/>
</dbReference>
<name>A0A813YJH4_9BILA</name>
<dbReference type="SMART" id="SM00061">
    <property type="entry name" value="MATH"/>
    <property type="match status" value="1"/>
</dbReference>
<proteinExistence type="predicted"/>
<organism evidence="6 7">
    <name type="scientific">Adineta steineri</name>
    <dbReference type="NCBI Taxonomy" id="433720"/>
    <lineage>
        <taxon>Eukaryota</taxon>
        <taxon>Metazoa</taxon>
        <taxon>Spiralia</taxon>
        <taxon>Gnathifera</taxon>
        <taxon>Rotifera</taxon>
        <taxon>Eurotatoria</taxon>
        <taxon>Bdelloidea</taxon>
        <taxon>Adinetida</taxon>
        <taxon>Adinetidae</taxon>
        <taxon>Adineta</taxon>
    </lineage>
</organism>
<keyword evidence="1" id="KW-1017">Isopeptide bond</keyword>
<dbReference type="Pfam" id="PF21355">
    <property type="entry name" value="TRAF-mep_MATH"/>
    <property type="match status" value="1"/>
</dbReference>
<dbReference type="InterPro" id="IPR049342">
    <property type="entry name" value="TRAF1-6_MATH_dom"/>
</dbReference>
<dbReference type="Proteomes" id="UP000663860">
    <property type="component" value="Unassembled WGS sequence"/>
</dbReference>
<gene>
    <name evidence="6" type="ORF">IZO911_LOCUS11407</name>
</gene>
<evidence type="ECO:0000256" key="2">
    <source>
        <dbReference type="ARBA" id="ARBA00022703"/>
    </source>
</evidence>
<reference evidence="6" key="1">
    <citation type="submission" date="2021-02" db="EMBL/GenBank/DDBJ databases">
        <authorList>
            <person name="Nowell W R."/>
        </authorList>
    </citation>
    <scope>NUCLEOTIDE SEQUENCE</scope>
</reference>
<evidence type="ECO:0000313" key="7">
    <source>
        <dbReference type="Proteomes" id="UP000663860"/>
    </source>
</evidence>
<keyword evidence="3" id="KW-0832">Ubl conjugation</keyword>
<dbReference type="AlphaFoldDB" id="A0A813YJH4"/>
<dbReference type="GO" id="GO:0005164">
    <property type="term" value="F:tumor necrosis factor receptor binding"/>
    <property type="evidence" value="ECO:0007669"/>
    <property type="project" value="TreeGrafter"/>
</dbReference>
<dbReference type="PANTHER" id="PTHR10131:SF138">
    <property type="entry name" value="RE66324P"/>
    <property type="match status" value="1"/>
</dbReference>
<dbReference type="InterPro" id="IPR012227">
    <property type="entry name" value="TNF_rcpt-assoc_TRAF_met"/>
</dbReference>
<keyword evidence="2" id="KW-0053">Apoptosis</keyword>
<comment type="caution">
    <text evidence="6">The sequence shown here is derived from an EMBL/GenBank/DDBJ whole genome shotgun (WGS) entry which is preliminary data.</text>
</comment>
<dbReference type="GO" id="GO:0043122">
    <property type="term" value="P:regulation of canonical NF-kappaB signal transduction"/>
    <property type="evidence" value="ECO:0007669"/>
    <property type="project" value="TreeGrafter"/>
</dbReference>
<evidence type="ECO:0000259" key="5">
    <source>
        <dbReference type="PROSITE" id="PS50144"/>
    </source>
</evidence>
<dbReference type="Gene3D" id="2.60.210.10">
    <property type="entry name" value="Apoptosis, Tumor Necrosis Factor Receptor Associated Protein 2, Chain A"/>
    <property type="match status" value="1"/>
</dbReference>
<evidence type="ECO:0000256" key="1">
    <source>
        <dbReference type="ARBA" id="ARBA00022499"/>
    </source>
</evidence>
<dbReference type="SUPFAM" id="SSF49599">
    <property type="entry name" value="TRAF domain-like"/>
    <property type="match status" value="1"/>
</dbReference>
<evidence type="ECO:0000256" key="4">
    <source>
        <dbReference type="ARBA" id="ARBA00023054"/>
    </source>
</evidence>